<dbReference type="RefSeq" id="WP_344653998.1">
    <property type="nucleotide sequence ID" value="NZ_BAAAGX010000037.1"/>
</dbReference>
<keyword evidence="7" id="KW-0813">Transport</keyword>
<feature type="transmembrane region" description="Helical" evidence="7">
    <location>
        <begin position="101"/>
        <end position="123"/>
    </location>
</feature>
<dbReference type="PRINTS" id="PR01840">
    <property type="entry name" value="TATCFAMILY"/>
</dbReference>
<evidence type="ECO:0000256" key="3">
    <source>
        <dbReference type="ARBA" id="ARBA00022927"/>
    </source>
</evidence>
<dbReference type="PANTHER" id="PTHR30371:SF0">
    <property type="entry name" value="SEC-INDEPENDENT PROTEIN TRANSLOCASE PROTEIN TATC, CHLOROPLASTIC-RELATED"/>
    <property type="match status" value="1"/>
</dbReference>
<evidence type="ECO:0000256" key="2">
    <source>
        <dbReference type="ARBA" id="ARBA00022692"/>
    </source>
</evidence>
<name>A0ABP3ETQ9_9ACTN</name>
<keyword evidence="4 7" id="KW-1133">Transmembrane helix</keyword>
<reference evidence="10" key="1">
    <citation type="journal article" date="2019" name="Int. J. Syst. Evol. Microbiol.">
        <title>The Global Catalogue of Microorganisms (GCM) 10K type strain sequencing project: providing services to taxonomists for standard genome sequencing and annotation.</title>
        <authorList>
            <consortium name="The Broad Institute Genomics Platform"/>
            <consortium name="The Broad Institute Genome Sequencing Center for Infectious Disease"/>
            <person name="Wu L."/>
            <person name="Ma J."/>
        </authorList>
    </citation>
    <scope>NUCLEOTIDE SEQUENCE [LARGE SCALE GENOMIC DNA]</scope>
    <source>
        <strain evidence="10">JCM 10425</strain>
    </source>
</reference>
<evidence type="ECO:0000256" key="7">
    <source>
        <dbReference type="HAMAP-Rule" id="MF_00902"/>
    </source>
</evidence>
<comment type="similarity">
    <text evidence="7">Belongs to the TatC family.</text>
</comment>
<dbReference type="NCBIfam" id="TIGR00945">
    <property type="entry name" value="tatC"/>
    <property type="match status" value="1"/>
</dbReference>
<dbReference type="PANTHER" id="PTHR30371">
    <property type="entry name" value="SEC-INDEPENDENT PROTEIN TRANSLOCASE PROTEIN TATC"/>
    <property type="match status" value="1"/>
</dbReference>
<dbReference type="EMBL" id="BAAAGX010000037">
    <property type="protein sequence ID" value="GAA0278379.1"/>
    <property type="molecule type" value="Genomic_DNA"/>
</dbReference>
<keyword evidence="3 7" id="KW-0653">Protein transport</keyword>
<organism evidence="9 10">
    <name type="scientific">Cryptosporangium japonicum</name>
    <dbReference type="NCBI Taxonomy" id="80872"/>
    <lineage>
        <taxon>Bacteria</taxon>
        <taxon>Bacillati</taxon>
        <taxon>Actinomycetota</taxon>
        <taxon>Actinomycetes</taxon>
        <taxon>Cryptosporangiales</taxon>
        <taxon>Cryptosporangiaceae</taxon>
        <taxon>Cryptosporangium</taxon>
    </lineage>
</organism>
<gene>
    <name evidence="7 9" type="primary">tatC</name>
    <name evidence="9" type="ORF">GCM10009539_77770</name>
</gene>
<comment type="caution">
    <text evidence="9">The sequence shown here is derived from an EMBL/GenBank/DDBJ whole genome shotgun (WGS) entry which is preliminary data.</text>
</comment>
<dbReference type="HAMAP" id="MF_00902">
    <property type="entry name" value="TatC"/>
    <property type="match status" value="1"/>
</dbReference>
<evidence type="ECO:0000256" key="6">
    <source>
        <dbReference type="ARBA" id="ARBA00023136"/>
    </source>
</evidence>
<comment type="subunit">
    <text evidence="7">The Tat system comprises two distinct complexes: a TatABC complex, containing multiple copies of TatA, TatB and TatC subunits, and a separate TatA complex, containing only TatA subunits. Substrates initially bind to the TatABC complex, which probably triggers association of the separate TatA complex to form the active translocon.</text>
</comment>
<feature type="transmembrane region" description="Helical" evidence="7">
    <location>
        <begin position="143"/>
        <end position="170"/>
    </location>
</feature>
<keyword evidence="2 7" id="KW-0812">Transmembrane</keyword>
<keyword evidence="5 7" id="KW-0811">Translocation</keyword>
<evidence type="ECO:0000256" key="1">
    <source>
        <dbReference type="ARBA" id="ARBA00004141"/>
    </source>
</evidence>
<feature type="transmembrane region" description="Helical" evidence="7">
    <location>
        <begin position="14"/>
        <end position="32"/>
    </location>
</feature>
<evidence type="ECO:0000313" key="9">
    <source>
        <dbReference type="EMBL" id="GAA0278379.1"/>
    </source>
</evidence>
<keyword evidence="6 7" id="KW-0472">Membrane</keyword>
<proteinExistence type="inferred from homology"/>
<feature type="transmembrane region" description="Helical" evidence="7">
    <location>
        <begin position="206"/>
        <end position="228"/>
    </location>
</feature>
<dbReference type="Proteomes" id="UP001500967">
    <property type="component" value="Unassembled WGS sequence"/>
</dbReference>
<dbReference type="Pfam" id="PF00902">
    <property type="entry name" value="TatC"/>
    <property type="match status" value="1"/>
</dbReference>
<evidence type="ECO:0000313" key="10">
    <source>
        <dbReference type="Proteomes" id="UP001500967"/>
    </source>
</evidence>
<feature type="region of interest" description="Disordered" evidence="8">
    <location>
        <begin position="254"/>
        <end position="286"/>
    </location>
</feature>
<comment type="subcellular location">
    <subcellularLocation>
        <location evidence="7">Cell membrane</location>
        <topology evidence="7">Multi-pass membrane protein</topology>
    </subcellularLocation>
    <subcellularLocation>
        <location evidence="1">Membrane</location>
        <topology evidence="1">Multi-pass membrane protein</topology>
    </subcellularLocation>
</comment>
<keyword evidence="7" id="KW-1003">Cell membrane</keyword>
<feature type="transmembrane region" description="Helical" evidence="7">
    <location>
        <begin position="68"/>
        <end position="89"/>
    </location>
</feature>
<dbReference type="InterPro" id="IPR002033">
    <property type="entry name" value="TatC"/>
</dbReference>
<feature type="transmembrane region" description="Helical" evidence="7">
    <location>
        <begin position="182"/>
        <end position="200"/>
    </location>
</feature>
<keyword evidence="10" id="KW-1185">Reference proteome</keyword>
<sequence>MTLMEHIRELRDRLFKACLGILLGLCIGLYFSKPVERFLTDPYCERFAAGCSFNAATPLEPTIVRLKIALYLGLIIASPIWLYQLWAFIAPGLHSRERKWAYGFIAIAVPLFVAGAVLAHFVIAKGIQFLLPVDGDYQLTTNIAGYIDFVTGMLLIFGVGFEFPLIVFMLNLAGVASARRLLGWWRAAVFLTFAFTAVVTPTPDPFGMTALGACMTALYFAAVGAAFLNEKRRARAAARSSYAGIDDDQASEIETVLDPVETSGPVRRSGPVEPSEAPRPTRDEDL</sequence>
<evidence type="ECO:0000256" key="5">
    <source>
        <dbReference type="ARBA" id="ARBA00023010"/>
    </source>
</evidence>
<comment type="function">
    <text evidence="7">Part of the twin-arginine translocation (Tat) system that transports large folded proteins containing a characteristic twin-arginine motif in their signal peptide across membranes. Together with TatB, TatC is part of a receptor directly interacting with Tat signal peptides.</text>
</comment>
<accession>A0ABP3ETQ9</accession>
<evidence type="ECO:0000256" key="8">
    <source>
        <dbReference type="SAM" id="MobiDB-lite"/>
    </source>
</evidence>
<protein>
    <recommendedName>
        <fullName evidence="7">Sec-independent protein translocase protein TatC</fullName>
    </recommendedName>
</protein>
<evidence type="ECO:0000256" key="4">
    <source>
        <dbReference type="ARBA" id="ARBA00022989"/>
    </source>
</evidence>